<reference evidence="1" key="2">
    <citation type="submission" date="2023-05" db="EMBL/GenBank/DDBJ databases">
        <authorList>
            <consortium name="Lawrence Berkeley National Laboratory"/>
            <person name="Steindorff A."/>
            <person name="Hensen N."/>
            <person name="Bonometti L."/>
            <person name="Westerberg I."/>
            <person name="Brannstrom I.O."/>
            <person name="Guillou S."/>
            <person name="Cros-Aarteil S."/>
            <person name="Calhoun S."/>
            <person name="Haridas S."/>
            <person name="Kuo A."/>
            <person name="Mondo S."/>
            <person name="Pangilinan J."/>
            <person name="Riley R."/>
            <person name="Labutti K."/>
            <person name="Andreopoulos B."/>
            <person name="Lipzen A."/>
            <person name="Chen C."/>
            <person name="Yanf M."/>
            <person name="Daum C."/>
            <person name="Ng V."/>
            <person name="Clum A."/>
            <person name="Ohm R."/>
            <person name="Martin F."/>
            <person name="Silar P."/>
            <person name="Natvig D."/>
            <person name="Lalanne C."/>
            <person name="Gautier V."/>
            <person name="Ament-Velasquez S.L."/>
            <person name="Kruys A."/>
            <person name="Hutchinson M.I."/>
            <person name="Powell A.J."/>
            <person name="Barry K."/>
            <person name="Miller A.N."/>
            <person name="Grigoriev I.V."/>
            <person name="Debuchy R."/>
            <person name="Gladieux P."/>
            <person name="Thoren M.H."/>
            <person name="Johannesson H."/>
        </authorList>
    </citation>
    <scope>NUCLEOTIDE SEQUENCE</scope>
    <source>
        <strain evidence="1">PSN243</strain>
    </source>
</reference>
<reference evidence="1" key="1">
    <citation type="journal article" date="2023" name="Mol. Phylogenet. Evol.">
        <title>Genome-scale phylogeny and comparative genomics of the fungal order Sordariales.</title>
        <authorList>
            <person name="Hensen N."/>
            <person name="Bonometti L."/>
            <person name="Westerberg I."/>
            <person name="Brannstrom I.O."/>
            <person name="Guillou S."/>
            <person name="Cros-Aarteil S."/>
            <person name="Calhoun S."/>
            <person name="Haridas S."/>
            <person name="Kuo A."/>
            <person name="Mondo S."/>
            <person name="Pangilinan J."/>
            <person name="Riley R."/>
            <person name="LaButti K."/>
            <person name="Andreopoulos B."/>
            <person name="Lipzen A."/>
            <person name="Chen C."/>
            <person name="Yan M."/>
            <person name="Daum C."/>
            <person name="Ng V."/>
            <person name="Clum A."/>
            <person name="Steindorff A."/>
            <person name="Ohm R.A."/>
            <person name="Martin F."/>
            <person name="Silar P."/>
            <person name="Natvig D.O."/>
            <person name="Lalanne C."/>
            <person name="Gautier V."/>
            <person name="Ament-Velasquez S.L."/>
            <person name="Kruys A."/>
            <person name="Hutchinson M.I."/>
            <person name="Powell A.J."/>
            <person name="Barry K."/>
            <person name="Miller A.N."/>
            <person name="Grigoriev I.V."/>
            <person name="Debuchy R."/>
            <person name="Gladieux P."/>
            <person name="Hiltunen Thoren M."/>
            <person name="Johannesson H."/>
        </authorList>
    </citation>
    <scope>NUCLEOTIDE SEQUENCE</scope>
    <source>
        <strain evidence="1">PSN243</strain>
    </source>
</reference>
<accession>A0AAV9GN09</accession>
<evidence type="ECO:0008006" key="3">
    <source>
        <dbReference type="Google" id="ProtNLM"/>
    </source>
</evidence>
<dbReference type="EMBL" id="MU865936">
    <property type="protein sequence ID" value="KAK4449582.1"/>
    <property type="molecule type" value="Genomic_DNA"/>
</dbReference>
<keyword evidence="2" id="KW-1185">Reference proteome</keyword>
<organism evidence="1 2">
    <name type="scientific">Podospora aff. communis PSN243</name>
    <dbReference type="NCBI Taxonomy" id="3040156"/>
    <lineage>
        <taxon>Eukaryota</taxon>
        <taxon>Fungi</taxon>
        <taxon>Dikarya</taxon>
        <taxon>Ascomycota</taxon>
        <taxon>Pezizomycotina</taxon>
        <taxon>Sordariomycetes</taxon>
        <taxon>Sordariomycetidae</taxon>
        <taxon>Sordariales</taxon>
        <taxon>Podosporaceae</taxon>
        <taxon>Podospora</taxon>
    </lineage>
</organism>
<proteinExistence type="predicted"/>
<dbReference type="Proteomes" id="UP001321760">
    <property type="component" value="Unassembled WGS sequence"/>
</dbReference>
<name>A0AAV9GN09_9PEZI</name>
<sequence length="94" mass="10496">MILHWFWFLDGLASVGFGFVSRFFCSLGTLIIHSPSSPAAHACRVLGSWLSLFDDAPFTLWILGLSVTLDGLFRLDLALSLSVRWLASWEEGCF</sequence>
<comment type="caution">
    <text evidence="1">The sequence shown here is derived from an EMBL/GenBank/DDBJ whole genome shotgun (WGS) entry which is preliminary data.</text>
</comment>
<evidence type="ECO:0000313" key="2">
    <source>
        <dbReference type="Proteomes" id="UP001321760"/>
    </source>
</evidence>
<dbReference type="AlphaFoldDB" id="A0AAV9GN09"/>
<protein>
    <recommendedName>
        <fullName evidence="3">Secreted protein</fullName>
    </recommendedName>
</protein>
<gene>
    <name evidence="1" type="ORF">QBC34DRAFT_404412</name>
</gene>
<evidence type="ECO:0000313" key="1">
    <source>
        <dbReference type="EMBL" id="KAK4449582.1"/>
    </source>
</evidence>